<dbReference type="UniPathway" id="UPA00074">
    <property type="reaction ID" value="UER00132"/>
</dbReference>
<dbReference type="CDD" id="cd03302">
    <property type="entry name" value="Adenylsuccinate_lyase_2"/>
    <property type="match status" value="1"/>
</dbReference>
<sequence length="476" mass="54115">MYDRYESPLGLRYASKEMQGIFSQDKKFKTWRKLWIALAQSEKELGLDITQEQIDELIAHKDDINYDVAKEREKIVRHDVMSHVYAYGTQCPNAKGIIHLGATSCYVGDNTDLIVMYEALELVKNKLVNVLAALQKFALEYKDLPTLAFTHFQPAQPTTLGKRAAIWAQDLQLDYEEICWLLENKKLLGCKGTTGTQASFMELFDNDTDKVKKLDQLIAEKMGYSECYPVSGQTYSRKIDSRILNVLSSIAQSAHKFSNDIRLLQHLKEVEEPFEKGQIGSSAMAYKRNPMRSERMASLANYVIADTLNPAITAATQWFERTLDDSANKRISIPEGFLAVDGILDLYLNITDGLVVYPKVIQSHLMKELPFMATETILMDAVKAGGDRQELHERIRVHSMAAGKVVKEEGKENDLLERIANDEMFGMNMEQLEAIMHPNKFVGRAPQQTEEYFHDFISPILEKEKDALGMHAEINV</sequence>
<dbReference type="GO" id="GO:0004018">
    <property type="term" value="F:N6-(1,2-dicarboxyethyl)AMP AMP-lyase (fumarate-forming) activity"/>
    <property type="evidence" value="ECO:0007669"/>
    <property type="project" value="UniProtKB-UniRule"/>
</dbReference>
<dbReference type="InterPro" id="IPR004769">
    <property type="entry name" value="Pur_lyase"/>
</dbReference>
<dbReference type="SMART" id="SM00998">
    <property type="entry name" value="ADSL_C"/>
    <property type="match status" value="1"/>
</dbReference>
<dbReference type="InterPro" id="IPR020557">
    <property type="entry name" value="Fumarate_lyase_CS"/>
</dbReference>
<evidence type="ECO:0000256" key="1">
    <source>
        <dbReference type="ARBA" id="ARBA00000598"/>
    </source>
</evidence>
<dbReference type="InterPro" id="IPR022761">
    <property type="entry name" value="Fumarate_lyase_N"/>
</dbReference>
<dbReference type="PANTHER" id="PTHR43172:SF1">
    <property type="entry name" value="ADENYLOSUCCINATE LYASE"/>
    <property type="match status" value="1"/>
</dbReference>
<dbReference type="RefSeq" id="WP_118360948.1">
    <property type="nucleotide sequence ID" value="NZ_AP019695.1"/>
</dbReference>
<comment type="catalytic activity">
    <reaction evidence="1 13">
        <text>(2S)-2-[5-amino-1-(5-phospho-beta-D-ribosyl)imidazole-4-carboxamido]succinate = 5-amino-1-(5-phospho-beta-D-ribosyl)imidazole-4-carboxamide + fumarate</text>
        <dbReference type="Rhea" id="RHEA:23920"/>
        <dbReference type="ChEBI" id="CHEBI:29806"/>
        <dbReference type="ChEBI" id="CHEBI:58443"/>
        <dbReference type="ChEBI" id="CHEBI:58475"/>
        <dbReference type="EC" id="4.3.2.2"/>
    </reaction>
</comment>
<dbReference type="UniPathway" id="UPA00075">
    <property type="reaction ID" value="UER00336"/>
</dbReference>
<evidence type="ECO:0000256" key="3">
    <source>
        <dbReference type="ARBA" id="ARBA00004734"/>
    </source>
</evidence>
<evidence type="ECO:0000256" key="11">
    <source>
        <dbReference type="ARBA" id="ARBA00047513"/>
    </source>
</evidence>
<dbReference type="Pfam" id="PF00206">
    <property type="entry name" value="Lyase_1"/>
    <property type="match status" value="1"/>
</dbReference>
<dbReference type="Gene3D" id="1.10.40.30">
    <property type="entry name" value="Fumarase/aspartase (C-terminal domain)"/>
    <property type="match status" value="1"/>
</dbReference>
<comment type="catalytic activity">
    <reaction evidence="11 13">
        <text>N(6)-(1,2-dicarboxyethyl)-AMP = fumarate + AMP</text>
        <dbReference type="Rhea" id="RHEA:16853"/>
        <dbReference type="ChEBI" id="CHEBI:29806"/>
        <dbReference type="ChEBI" id="CHEBI:57567"/>
        <dbReference type="ChEBI" id="CHEBI:456215"/>
        <dbReference type="EC" id="4.3.2.2"/>
    </reaction>
</comment>
<dbReference type="GO" id="GO:0005829">
    <property type="term" value="C:cytosol"/>
    <property type="evidence" value="ECO:0007669"/>
    <property type="project" value="TreeGrafter"/>
</dbReference>
<keyword evidence="16" id="KW-1185">Reference proteome</keyword>
<gene>
    <name evidence="15" type="ORF">Aargi30884_05160</name>
</gene>
<evidence type="ECO:0000256" key="6">
    <source>
        <dbReference type="ARBA" id="ARBA00012339"/>
    </source>
</evidence>
<comment type="similarity">
    <text evidence="4 13">Belongs to the lyase 1 family. Adenylosuccinate lyase subfamily.</text>
</comment>
<organism evidence="15 16">
    <name type="scientific">Amedibacterium intestinale</name>
    <dbReference type="NCBI Taxonomy" id="2583452"/>
    <lineage>
        <taxon>Bacteria</taxon>
        <taxon>Bacillati</taxon>
        <taxon>Bacillota</taxon>
        <taxon>Erysipelotrichia</taxon>
        <taxon>Erysipelotrichales</taxon>
        <taxon>Erysipelotrichaceae</taxon>
        <taxon>Amedibacterium</taxon>
    </lineage>
</organism>
<evidence type="ECO:0000256" key="4">
    <source>
        <dbReference type="ARBA" id="ARBA00008273"/>
    </source>
</evidence>
<comment type="pathway">
    <text evidence="3 13">Purine metabolism; AMP biosynthesis via de novo pathway; AMP from IMP: step 2/2.</text>
</comment>
<dbReference type="PANTHER" id="PTHR43172">
    <property type="entry name" value="ADENYLOSUCCINATE LYASE"/>
    <property type="match status" value="1"/>
</dbReference>
<evidence type="ECO:0000313" key="15">
    <source>
        <dbReference type="EMBL" id="BBK21613.1"/>
    </source>
</evidence>
<dbReference type="GO" id="GO:0006189">
    <property type="term" value="P:'de novo' IMP biosynthetic process"/>
    <property type="evidence" value="ECO:0007669"/>
    <property type="project" value="UniProtKB-UniPathway"/>
</dbReference>
<evidence type="ECO:0000256" key="13">
    <source>
        <dbReference type="RuleBase" id="RU361172"/>
    </source>
</evidence>
<dbReference type="PROSITE" id="PS00163">
    <property type="entry name" value="FUMARATE_LYASES"/>
    <property type="match status" value="1"/>
</dbReference>
<dbReference type="FunFam" id="1.10.40.30:FF:000005">
    <property type="entry name" value="Adenylosuccinate lyase"/>
    <property type="match status" value="1"/>
</dbReference>
<dbReference type="Gene3D" id="1.20.200.10">
    <property type="entry name" value="Fumarase/aspartase (Central domain)"/>
    <property type="match status" value="1"/>
</dbReference>
<dbReference type="Proteomes" id="UP000464754">
    <property type="component" value="Chromosome"/>
</dbReference>
<dbReference type="GO" id="GO:0070626">
    <property type="term" value="F:(S)-2-(5-amino-1-(5-phospho-D-ribosyl)imidazole-4-carboxamido) succinate lyase (fumarate-forming) activity"/>
    <property type="evidence" value="ECO:0007669"/>
    <property type="project" value="TreeGrafter"/>
</dbReference>
<accession>A0A6N4TFT2</accession>
<keyword evidence="8 13" id="KW-0658">Purine biosynthesis</keyword>
<protein>
    <recommendedName>
        <fullName evidence="7 12">Adenylosuccinate lyase</fullName>
        <shortName evidence="13">ASL</shortName>
        <ecNumber evidence="6 12">4.3.2.2</ecNumber>
    </recommendedName>
    <alternativeName>
        <fullName evidence="10 13">Adenylosuccinase</fullName>
    </alternativeName>
</protein>
<dbReference type="Gene3D" id="1.10.275.60">
    <property type="match status" value="1"/>
</dbReference>
<evidence type="ECO:0000256" key="12">
    <source>
        <dbReference type="NCBIfam" id="TIGR00928"/>
    </source>
</evidence>
<evidence type="ECO:0000256" key="2">
    <source>
        <dbReference type="ARBA" id="ARBA00004706"/>
    </source>
</evidence>
<name>A0A6N4TFT2_9FIRM</name>
<dbReference type="EC" id="4.3.2.2" evidence="6 12"/>
<evidence type="ECO:0000313" key="16">
    <source>
        <dbReference type="Proteomes" id="UP000464754"/>
    </source>
</evidence>
<dbReference type="PRINTS" id="PR00149">
    <property type="entry name" value="FUMRATELYASE"/>
</dbReference>
<comment type="subunit">
    <text evidence="5">Homotetramer. Residues from neighboring subunits contribute catalytic and substrate-binding residues to each active site.</text>
</comment>
<proteinExistence type="inferred from homology"/>
<evidence type="ECO:0000256" key="8">
    <source>
        <dbReference type="ARBA" id="ARBA00022755"/>
    </source>
</evidence>
<evidence type="ECO:0000256" key="5">
    <source>
        <dbReference type="ARBA" id="ARBA00011668"/>
    </source>
</evidence>
<dbReference type="NCBIfam" id="TIGR00928">
    <property type="entry name" value="purB"/>
    <property type="match status" value="1"/>
</dbReference>
<comment type="pathway">
    <text evidence="2 13">Purine metabolism; IMP biosynthesis via de novo pathway; 5-amino-1-(5-phospho-D-ribosyl)imidazole-4-carboxamide from 5-amino-1-(5-phospho-D-ribosyl)imidazole-4-carboxylate: step 2/2.</text>
</comment>
<evidence type="ECO:0000256" key="9">
    <source>
        <dbReference type="ARBA" id="ARBA00023239"/>
    </source>
</evidence>
<dbReference type="GO" id="GO:0044208">
    <property type="term" value="P:'de novo' AMP biosynthetic process"/>
    <property type="evidence" value="ECO:0007669"/>
    <property type="project" value="UniProtKB-UniPathway"/>
</dbReference>
<dbReference type="InterPro" id="IPR008948">
    <property type="entry name" value="L-Aspartase-like"/>
</dbReference>
<dbReference type="EMBL" id="AP019695">
    <property type="protein sequence ID" value="BBK21613.1"/>
    <property type="molecule type" value="Genomic_DNA"/>
</dbReference>
<dbReference type="AlphaFoldDB" id="A0A6N4TFT2"/>
<keyword evidence="9 13" id="KW-0456">Lyase</keyword>
<dbReference type="InterPro" id="IPR000362">
    <property type="entry name" value="Fumarate_lyase_fam"/>
</dbReference>
<feature type="domain" description="Adenylosuccinate lyase C-terminal" evidence="14">
    <location>
        <begin position="369"/>
        <end position="453"/>
    </location>
</feature>
<dbReference type="SUPFAM" id="SSF48557">
    <property type="entry name" value="L-aspartase-like"/>
    <property type="match status" value="1"/>
</dbReference>
<dbReference type="Pfam" id="PF10397">
    <property type="entry name" value="ADSL_C"/>
    <property type="match status" value="1"/>
</dbReference>
<dbReference type="InterPro" id="IPR019468">
    <property type="entry name" value="AdenyloSucc_lyase_C"/>
</dbReference>
<dbReference type="KEGG" id="aarg:Aargi30884_05160"/>
<reference evidence="16" key="1">
    <citation type="submission" date="2019-05" db="EMBL/GenBank/DDBJ databases">
        <title>Complete genome sequencing of Absiella argi strain JCM 30884.</title>
        <authorList>
            <person name="Sakamoto M."/>
            <person name="Murakami T."/>
            <person name="Mori H."/>
        </authorList>
    </citation>
    <scope>NUCLEOTIDE SEQUENCE [LARGE SCALE GENOMIC DNA]</scope>
    <source>
        <strain evidence="16">JCM 30884</strain>
    </source>
</reference>
<evidence type="ECO:0000256" key="10">
    <source>
        <dbReference type="ARBA" id="ARBA00030717"/>
    </source>
</evidence>
<dbReference type="FunFam" id="1.10.275.60:FF:000001">
    <property type="entry name" value="Adenylosuccinate lyase"/>
    <property type="match status" value="1"/>
</dbReference>
<evidence type="ECO:0000259" key="14">
    <source>
        <dbReference type="SMART" id="SM00998"/>
    </source>
</evidence>
<evidence type="ECO:0000256" key="7">
    <source>
        <dbReference type="ARBA" id="ARBA00017058"/>
    </source>
</evidence>